<name>A0A4Y2MWI2_ARAVE</name>
<gene>
    <name evidence="2" type="ORF">AVEN_146594_1</name>
</gene>
<reference evidence="2 3" key="1">
    <citation type="journal article" date="2019" name="Sci. Rep.">
        <title>Orb-weaving spider Araneus ventricosus genome elucidates the spidroin gene catalogue.</title>
        <authorList>
            <person name="Kono N."/>
            <person name="Nakamura H."/>
            <person name="Ohtoshi R."/>
            <person name="Moran D.A.P."/>
            <person name="Shinohara A."/>
            <person name="Yoshida Y."/>
            <person name="Fujiwara M."/>
            <person name="Mori M."/>
            <person name="Tomita M."/>
            <person name="Arakawa K."/>
        </authorList>
    </citation>
    <scope>NUCLEOTIDE SEQUENCE [LARGE SCALE GENOMIC DNA]</scope>
</reference>
<organism evidence="2 3">
    <name type="scientific">Araneus ventricosus</name>
    <name type="common">Orbweaver spider</name>
    <name type="synonym">Epeira ventricosa</name>
    <dbReference type="NCBI Taxonomy" id="182803"/>
    <lineage>
        <taxon>Eukaryota</taxon>
        <taxon>Metazoa</taxon>
        <taxon>Ecdysozoa</taxon>
        <taxon>Arthropoda</taxon>
        <taxon>Chelicerata</taxon>
        <taxon>Arachnida</taxon>
        <taxon>Araneae</taxon>
        <taxon>Araneomorphae</taxon>
        <taxon>Entelegynae</taxon>
        <taxon>Araneoidea</taxon>
        <taxon>Araneidae</taxon>
        <taxon>Araneus</taxon>
    </lineage>
</organism>
<dbReference type="Proteomes" id="UP000499080">
    <property type="component" value="Unassembled WGS sequence"/>
</dbReference>
<comment type="caution">
    <text evidence="2">The sequence shown here is derived from an EMBL/GenBank/DDBJ whole genome shotgun (WGS) entry which is preliminary data.</text>
</comment>
<dbReference type="AlphaFoldDB" id="A0A4Y2MWI2"/>
<accession>A0A4Y2MWI2</accession>
<proteinExistence type="predicted"/>
<evidence type="ECO:0000313" key="2">
    <source>
        <dbReference type="EMBL" id="GBN30710.1"/>
    </source>
</evidence>
<feature type="region of interest" description="Disordered" evidence="1">
    <location>
        <begin position="91"/>
        <end position="113"/>
    </location>
</feature>
<protein>
    <submittedName>
        <fullName evidence="2">Uncharacterized protein</fullName>
    </submittedName>
</protein>
<sequence>MKFCTSHHQSCRRLSNFVPNPSKDRPPVDLPIRGYVNVITQKRNKLDKCKFRMRLFSWKPGTPSAKGKRSNCVQGVSKISDKNERVDKACDKHPKLPRNIGAQTPSRDSRWHF</sequence>
<dbReference type="EMBL" id="BGPR01007966">
    <property type="protein sequence ID" value="GBN30710.1"/>
    <property type="molecule type" value="Genomic_DNA"/>
</dbReference>
<evidence type="ECO:0000313" key="3">
    <source>
        <dbReference type="Proteomes" id="UP000499080"/>
    </source>
</evidence>
<keyword evidence="3" id="KW-1185">Reference proteome</keyword>
<evidence type="ECO:0000256" key="1">
    <source>
        <dbReference type="SAM" id="MobiDB-lite"/>
    </source>
</evidence>